<keyword evidence="2" id="KW-0963">Cytoplasm</keyword>
<feature type="compositionally biased region" description="Basic residues" evidence="4">
    <location>
        <begin position="870"/>
        <end position="880"/>
    </location>
</feature>
<feature type="compositionally biased region" description="Low complexity" evidence="4">
    <location>
        <begin position="527"/>
        <end position="541"/>
    </location>
</feature>
<feature type="compositionally biased region" description="Low complexity" evidence="4">
    <location>
        <begin position="1"/>
        <end position="14"/>
    </location>
</feature>
<dbReference type="Gene3D" id="3.30.920.20">
    <property type="entry name" value="Gas2-like domain"/>
    <property type="match status" value="1"/>
</dbReference>
<gene>
    <name evidence="6" type="ORF">IWX46DRAFT_519241</name>
</gene>
<dbReference type="PROSITE" id="PS51460">
    <property type="entry name" value="GAR"/>
    <property type="match status" value="1"/>
</dbReference>
<evidence type="ECO:0000256" key="1">
    <source>
        <dbReference type="ARBA" id="ARBA00004245"/>
    </source>
</evidence>
<organism evidence="6 7">
    <name type="scientific">Phyllosticta citricarpa</name>
    <dbReference type="NCBI Taxonomy" id="55181"/>
    <lineage>
        <taxon>Eukaryota</taxon>
        <taxon>Fungi</taxon>
        <taxon>Dikarya</taxon>
        <taxon>Ascomycota</taxon>
        <taxon>Pezizomycotina</taxon>
        <taxon>Dothideomycetes</taxon>
        <taxon>Dothideomycetes incertae sedis</taxon>
        <taxon>Botryosphaeriales</taxon>
        <taxon>Phyllostictaceae</taxon>
        <taxon>Phyllosticta</taxon>
    </lineage>
</organism>
<protein>
    <recommendedName>
        <fullName evidence="5">GAR domain-containing protein</fullName>
    </recommendedName>
</protein>
<dbReference type="EMBL" id="JBBPDW010000004">
    <property type="protein sequence ID" value="KAK7553594.1"/>
    <property type="molecule type" value="Genomic_DNA"/>
</dbReference>
<comment type="subcellular location">
    <subcellularLocation>
        <location evidence="1">Cytoplasm</location>
        <location evidence="1">Cytoskeleton</location>
    </subcellularLocation>
</comment>
<feature type="compositionally biased region" description="Basic residues" evidence="4">
    <location>
        <begin position="587"/>
        <end position="596"/>
    </location>
</feature>
<evidence type="ECO:0000256" key="3">
    <source>
        <dbReference type="ARBA" id="ARBA00023212"/>
    </source>
</evidence>
<reference evidence="6 7" key="1">
    <citation type="submission" date="2024-04" db="EMBL/GenBank/DDBJ databases">
        <title>Phyllosticta paracitricarpa is synonymous to the EU quarantine fungus P. citricarpa based on phylogenomic analyses.</title>
        <authorList>
            <consortium name="Lawrence Berkeley National Laboratory"/>
            <person name="Van Ingen-Buijs V.A."/>
            <person name="Van Westerhoven A.C."/>
            <person name="Haridas S."/>
            <person name="Skiadas P."/>
            <person name="Martin F."/>
            <person name="Groenewald J.Z."/>
            <person name="Crous P.W."/>
            <person name="Seidl M.F."/>
        </authorList>
    </citation>
    <scope>NUCLEOTIDE SEQUENCE [LARGE SCALE GENOMIC DNA]</scope>
    <source>
        <strain evidence="6 7">CBS 122670</strain>
    </source>
</reference>
<feature type="compositionally biased region" description="Low complexity" evidence="4">
    <location>
        <begin position="640"/>
        <end position="651"/>
    </location>
</feature>
<keyword evidence="3" id="KW-0206">Cytoskeleton</keyword>
<dbReference type="InterPro" id="IPR036534">
    <property type="entry name" value="GAR_dom_sf"/>
</dbReference>
<feature type="region of interest" description="Disordered" evidence="4">
    <location>
        <begin position="861"/>
        <end position="880"/>
    </location>
</feature>
<proteinExistence type="predicted"/>
<feature type="compositionally biased region" description="Basic and acidic residues" evidence="4">
    <location>
        <begin position="419"/>
        <end position="437"/>
    </location>
</feature>
<dbReference type="Proteomes" id="UP001365128">
    <property type="component" value="Unassembled WGS sequence"/>
</dbReference>
<feature type="domain" description="GAR" evidence="5">
    <location>
        <begin position="659"/>
        <end position="736"/>
    </location>
</feature>
<dbReference type="InterPro" id="IPR003108">
    <property type="entry name" value="GAR_dom"/>
</dbReference>
<feature type="compositionally biased region" description="Polar residues" evidence="4">
    <location>
        <begin position="446"/>
        <end position="461"/>
    </location>
</feature>
<evidence type="ECO:0000313" key="7">
    <source>
        <dbReference type="Proteomes" id="UP001365128"/>
    </source>
</evidence>
<feature type="region of interest" description="Disordered" evidence="4">
    <location>
        <begin position="1"/>
        <end position="37"/>
    </location>
</feature>
<dbReference type="SUPFAM" id="SSF143575">
    <property type="entry name" value="GAS2 domain-like"/>
    <property type="match status" value="1"/>
</dbReference>
<feature type="region of interest" description="Disordered" evidence="4">
    <location>
        <begin position="753"/>
        <end position="836"/>
    </location>
</feature>
<evidence type="ECO:0000259" key="5">
    <source>
        <dbReference type="PROSITE" id="PS51460"/>
    </source>
</evidence>
<feature type="compositionally biased region" description="Polar residues" evidence="4">
    <location>
        <begin position="620"/>
        <end position="639"/>
    </location>
</feature>
<evidence type="ECO:0000256" key="2">
    <source>
        <dbReference type="ARBA" id="ARBA00022490"/>
    </source>
</evidence>
<evidence type="ECO:0000313" key="6">
    <source>
        <dbReference type="EMBL" id="KAK7553594.1"/>
    </source>
</evidence>
<evidence type="ECO:0000256" key="4">
    <source>
        <dbReference type="SAM" id="MobiDB-lite"/>
    </source>
</evidence>
<feature type="compositionally biased region" description="Polar residues" evidence="4">
    <location>
        <begin position="760"/>
        <end position="772"/>
    </location>
</feature>
<accession>A0ABR1MPI8</accession>
<comment type="caution">
    <text evidence="6">The sequence shown here is derived from an EMBL/GenBank/DDBJ whole genome shotgun (WGS) entry which is preliminary data.</text>
</comment>
<feature type="region of interest" description="Disordered" evidence="4">
    <location>
        <begin position="618"/>
        <end position="679"/>
    </location>
</feature>
<feature type="region of interest" description="Disordered" evidence="4">
    <location>
        <begin position="339"/>
        <end position="602"/>
    </location>
</feature>
<keyword evidence="7" id="KW-1185">Reference proteome</keyword>
<sequence length="880" mass="96573">MTSRPPSALSLSAPVLDRRKVGDAPSPSPTRDRRRNVSAFDAAWPISPSATLKAFTEGVDFSTSAPNDQTLLASLSNASPAEKDLGVRVASATHKIKSWCAELEQWTWPETFEEPPRLDGIAEDSSGSNGVRAAYWGSLPAARVQAYGERLDQIKDELDDLNMDELKGHILDMYPMDRWQSAPTEGKKRAELHLLDDFSYVVTHTMLQALPCLSYLNQLTRTWTMRVAVLRDVPKFLGGLKEAKKALRLGWDSLIPPNELEPSQKALAEWKEAAETIRSVLETQVRSLGQKLDRMLDSLEDMNDTLPDHWIDDFEELEGEYGKWCSDAQRRIFEADMLMSRPPERLTRPTSARGADQPVPFGGTRLTSPRDSIFLSPEDSPFTLLSETSNDSPNLSDRTGEPSPGINRSSTTFGLDSPSGKHDQGHQRNRESDEPAQTRRAFSLAESLSKQQESGESPANVESSAPSTPTSPESGRQQTKAELAIEESPAEGMVGESAARKAETVTSSDAGDNVLSAGTTPERDIGSNYRSVRSMRSNSSVGTPDDSPSIRALPGRNTRPRPPLNSAMLKRVFERGSLSPTESTFRLSRKNQHRRQSSATQDLEAQIRKIITSVHAPIHLSSSGDNSPTDWASRSVRTFSGSRAGSRPPSSLRVSRKPSTPSMILSPVKPEHGSGNARSFQRDSGIKLYHLIQPGQDKPIKLFVRRVGPNGERVMVRVGGGWADLGEYLRQYVEHHSRRVVSDSKFEILGVEHTPEGVRPTSSHSNAGSNKSKYLGTPGTGNPGTGNSNTPASRSRPGSAMSNYSSMGKEDFGNSVSSQKSWAGSEVGLAGPNTKKHDLSEEKLEWIEGMMNQARMLHMTDEKPAPTKKMYVKHAEKHGH</sequence>
<name>A0ABR1MPI8_9PEZI</name>
<feature type="compositionally biased region" description="Polar residues" evidence="4">
    <location>
        <begin position="383"/>
        <end position="397"/>
    </location>
</feature>
<feature type="compositionally biased region" description="Low complexity" evidence="4">
    <location>
        <begin position="462"/>
        <end position="474"/>
    </location>
</feature>
<dbReference type="Pfam" id="PF02187">
    <property type="entry name" value="GAS2"/>
    <property type="match status" value="1"/>
</dbReference>